<evidence type="ECO:0000313" key="1">
    <source>
        <dbReference type="EMBL" id="KAK6338542.1"/>
    </source>
</evidence>
<gene>
    <name evidence="1" type="ORF">TWF730_002605</name>
</gene>
<dbReference type="EMBL" id="JAVHNS010000012">
    <property type="protein sequence ID" value="KAK6338542.1"/>
    <property type="molecule type" value="Genomic_DNA"/>
</dbReference>
<proteinExistence type="predicted"/>
<name>A0AAV9UES8_9PEZI</name>
<dbReference type="AlphaFoldDB" id="A0AAV9UES8"/>
<reference evidence="1 2" key="1">
    <citation type="submission" date="2019-10" db="EMBL/GenBank/DDBJ databases">
        <authorList>
            <person name="Palmer J.M."/>
        </authorList>
    </citation>
    <scope>NUCLEOTIDE SEQUENCE [LARGE SCALE GENOMIC DNA]</scope>
    <source>
        <strain evidence="1 2">TWF730</strain>
    </source>
</reference>
<dbReference type="Proteomes" id="UP001373714">
    <property type="component" value="Unassembled WGS sequence"/>
</dbReference>
<organism evidence="1 2">
    <name type="scientific">Orbilia blumenaviensis</name>
    <dbReference type="NCBI Taxonomy" id="1796055"/>
    <lineage>
        <taxon>Eukaryota</taxon>
        <taxon>Fungi</taxon>
        <taxon>Dikarya</taxon>
        <taxon>Ascomycota</taxon>
        <taxon>Pezizomycotina</taxon>
        <taxon>Orbiliomycetes</taxon>
        <taxon>Orbiliales</taxon>
        <taxon>Orbiliaceae</taxon>
        <taxon>Orbilia</taxon>
    </lineage>
</organism>
<keyword evidence="2" id="KW-1185">Reference proteome</keyword>
<sequence>MATVTGAVSPILVQANTVPATVAARGVTVDARSGHDEEWIFLFDEGKKGERCNFKDLMVWCATLMVVFDRLTRRGSWMERWLVDDDAICRW</sequence>
<evidence type="ECO:0000313" key="2">
    <source>
        <dbReference type="Proteomes" id="UP001373714"/>
    </source>
</evidence>
<protein>
    <submittedName>
        <fullName evidence="1">Uncharacterized protein</fullName>
    </submittedName>
</protein>
<comment type="caution">
    <text evidence="1">The sequence shown here is derived from an EMBL/GenBank/DDBJ whole genome shotgun (WGS) entry which is preliminary data.</text>
</comment>
<accession>A0AAV9UES8</accession>